<sequence length="82" mass="9091">MSVNSCASPIMLILLSILWRKNFLSLVRRASSKTTCLVPCRRCEIDHALFGKSDFSISLSRSGCSPRLYMTLTCSNNTDNAS</sequence>
<evidence type="ECO:0000313" key="2">
    <source>
        <dbReference type="Proteomes" id="UP000091857"/>
    </source>
</evidence>
<dbReference type="Proteomes" id="UP000091857">
    <property type="component" value="Chromosome 18"/>
</dbReference>
<comment type="caution">
    <text evidence="1">The sequence shown here is derived from an EMBL/GenBank/DDBJ whole genome shotgun (WGS) entry which is preliminary data.</text>
</comment>
<name>A0ACC8C508_MANES</name>
<evidence type="ECO:0000313" key="1">
    <source>
        <dbReference type="EMBL" id="OAY22861.2"/>
    </source>
</evidence>
<gene>
    <name evidence="1" type="ORF">MANES_18G029825v8</name>
</gene>
<protein>
    <submittedName>
        <fullName evidence="1">Uncharacterized protein</fullName>
    </submittedName>
</protein>
<dbReference type="EMBL" id="CM004404">
    <property type="protein sequence ID" value="OAY22861.2"/>
    <property type="molecule type" value="Genomic_DNA"/>
</dbReference>
<keyword evidence="2" id="KW-1185">Reference proteome</keyword>
<proteinExistence type="predicted"/>
<organism evidence="1 2">
    <name type="scientific">Manihot esculenta</name>
    <name type="common">Cassava</name>
    <name type="synonym">Jatropha manihot</name>
    <dbReference type="NCBI Taxonomy" id="3983"/>
    <lineage>
        <taxon>Eukaryota</taxon>
        <taxon>Viridiplantae</taxon>
        <taxon>Streptophyta</taxon>
        <taxon>Embryophyta</taxon>
        <taxon>Tracheophyta</taxon>
        <taxon>Spermatophyta</taxon>
        <taxon>Magnoliopsida</taxon>
        <taxon>eudicotyledons</taxon>
        <taxon>Gunneridae</taxon>
        <taxon>Pentapetalae</taxon>
        <taxon>rosids</taxon>
        <taxon>fabids</taxon>
        <taxon>Malpighiales</taxon>
        <taxon>Euphorbiaceae</taxon>
        <taxon>Crotonoideae</taxon>
        <taxon>Manihoteae</taxon>
        <taxon>Manihot</taxon>
    </lineage>
</organism>
<reference evidence="2" key="1">
    <citation type="journal article" date="2016" name="Nat. Biotechnol.">
        <title>Sequencing wild and cultivated cassava and related species reveals extensive interspecific hybridization and genetic diversity.</title>
        <authorList>
            <person name="Bredeson J.V."/>
            <person name="Lyons J.B."/>
            <person name="Prochnik S.E."/>
            <person name="Wu G.A."/>
            <person name="Ha C.M."/>
            <person name="Edsinger-Gonzales E."/>
            <person name="Grimwood J."/>
            <person name="Schmutz J."/>
            <person name="Rabbi I.Y."/>
            <person name="Egesi C."/>
            <person name="Nauluvula P."/>
            <person name="Lebot V."/>
            <person name="Ndunguru J."/>
            <person name="Mkamilo G."/>
            <person name="Bart R.S."/>
            <person name="Setter T.L."/>
            <person name="Gleadow R.M."/>
            <person name="Kulakow P."/>
            <person name="Ferguson M.E."/>
            <person name="Rounsley S."/>
            <person name="Rokhsar D.S."/>
        </authorList>
    </citation>
    <scope>NUCLEOTIDE SEQUENCE [LARGE SCALE GENOMIC DNA]</scope>
    <source>
        <strain evidence="2">cv. AM560-2</strain>
    </source>
</reference>
<accession>A0ACC8C508</accession>